<evidence type="ECO:0000256" key="9">
    <source>
        <dbReference type="ARBA" id="ARBA00022764"/>
    </source>
</evidence>
<dbReference type="RefSeq" id="WP_234653313.1">
    <property type="nucleotide sequence ID" value="NZ_CP094997.1"/>
</dbReference>
<comment type="subcellular location">
    <subcellularLocation>
        <location evidence="3">Periplasm</location>
    </subcellularLocation>
</comment>
<evidence type="ECO:0000256" key="11">
    <source>
        <dbReference type="ARBA" id="ARBA00022833"/>
    </source>
</evidence>
<keyword evidence="10 15" id="KW-0378">Hydrolase</keyword>
<feature type="domain" description="Metallo-beta-lactamase" evidence="14">
    <location>
        <begin position="56"/>
        <end position="225"/>
    </location>
</feature>
<dbReference type="PROSITE" id="PS00744">
    <property type="entry name" value="BETA_LACTAMASE_B_2"/>
    <property type="match status" value="1"/>
</dbReference>
<dbReference type="Gene3D" id="3.60.15.10">
    <property type="entry name" value="Ribonuclease Z/Hydroxyacylglutathione hydrolase-like"/>
    <property type="match status" value="1"/>
</dbReference>
<dbReference type="InterPro" id="IPR058199">
    <property type="entry name" value="BlaB//VIM/IMP-1"/>
</dbReference>
<comment type="similarity">
    <text evidence="4">Belongs to the metallo-beta-lactamase superfamily. Class-B beta-lactamase family.</text>
</comment>
<keyword evidence="16" id="KW-1185">Reference proteome</keyword>
<evidence type="ECO:0000256" key="10">
    <source>
        <dbReference type="ARBA" id="ARBA00022801"/>
    </source>
</evidence>
<dbReference type="PANTHER" id="PTHR42951:SF4">
    <property type="entry name" value="ACYL-COENZYME A THIOESTERASE MBLAC2"/>
    <property type="match status" value="1"/>
</dbReference>
<dbReference type="InterPro" id="IPR001279">
    <property type="entry name" value="Metallo-B-lactamas"/>
</dbReference>
<gene>
    <name evidence="15" type="primary">bla</name>
    <name evidence="15" type="ORF">LXM26_03350</name>
</gene>
<comment type="catalytic activity">
    <reaction evidence="1">
        <text>a beta-lactam + H2O = a substituted beta-amino acid</text>
        <dbReference type="Rhea" id="RHEA:20401"/>
        <dbReference type="ChEBI" id="CHEBI:15377"/>
        <dbReference type="ChEBI" id="CHEBI:35627"/>
        <dbReference type="ChEBI" id="CHEBI:140347"/>
        <dbReference type="EC" id="3.5.2.6"/>
    </reaction>
</comment>
<evidence type="ECO:0000256" key="5">
    <source>
        <dbReference type="ARBA" id="ARBA00011245"/>
    </source>
</evidence>
<dbReference type="GO" id="GO:0046677">
    <property type="term" value="P:response to antibiotic"/>
    <property type="evidence" value="ECO:0007669"/>
    <property type="project" value="UniProtKB-KW"/>
</dbReference>
<dbReference type="SUPFAM" id="SSF56281">
    <property type="entry name" value="Metallo-hydrolase/oxidoreductase"/>
    <property type="match status" value="1"/>
</dbReference>
<evidence type="ECO:0000256" key="2">
    <source>
        <dbReference type="ARBA" id="ARBA00001947"/>
    </source>
</evidence>
<dbReference type="GO" id="GO:0042597">
    <property type="term" value="C:periplasmic space"/>
    <property type="evidence" value="ECO:0007669"/>
    <property type="project" value="UniProtKB-SubCell"/>
</dbReference>
<dbReference type="GO" id="GO:0017001">
    <property type="term" value="P:antibiotic catabolic process"/>
    <property type="evidence" value="ECO:0007669"/>
    <property type="project" value="InterPro"/>
</dbReference>
<accession>A0A9X1PI56</accession>
<evidence type="ECO:0000256" key="6">
    <source>
        <dbReference type="ARBA" id="ARBA00012865"/>
    </source>
</evidence>
<evidence type="ECO:0000256" key="3">
    <source>
        <dbReference type="ARBA" id="ARBA00004418"/>
    </source>
</evidence>
<dbReference type="Proteomes" id="UP001139000">
    <property type="component" value="Unassembled WGS sequence"/>
</dbReference>
<keyword evidence="9" id="KW-0574">Periplasm</keyword>
<dbReference type="InterPro" id="IPR036866">
    <property type="entry name" value="RibonucZ/Hydroxyglut_hydro"/>
</dbReference>
<dbReference type="SMART" id="SM00849">
    <property type="entry name" value="Lactamase_B"/>
    <property type="match status" value="1"/>
</dbReference>
<reference evidence="15" key="1">
    <citation type="submission" date="2021-12" db="EMBL/GenBank/DDBJ databases">
        <title>Novel species in genus Dyadobacter.</title>
        <authorList>
            <person name="Ma C."/>
        </authorList>
    </citation>
    <scope>NUCLEOTIDE SEQUENCE</scope>
    <source>
        <strain evidence="15">LJ419</strain>
    </source>
</reference>
<evidence type="ECO:0000259" key="14">
    <source>
        <dbReference type="SMART" id="SM00849"/>
    </source>
</evidence>
<comment type="cofactor">
    <cofactor evidence="2">
        <name>Zn(2+)</name>
        <dbReference type="ChEBI" id="CHEBI:29105"/>
    </cofactor>
</comment>
<keyword evidence="8 13" id="KW-0732">Signal</keyword>
<dbReference type="GO" id="GO:0008270">
    <property type="term" value="F:zinc ion binding"/>
    <property type="evidence" value="ECO:0007669"/>
    <property type="project" value="InterPro"/>
</dbReference>
<organism evidence="15 16">
    <name type="scientific">Dyadobacter chenwenxiniae</name>
    <dbReference type="NCBI Taxonomy" id="2906456"/>
    <lineage>
        <taxon>Bacteria</taxon>
        <taxon>Pseudomonadati</taxon>
        <taxon>Bacteroidota</taxon>
        <taxon>Cytophagia</taxon>
        <taxon>Cytophagales</taxon>
        <taxon>Spirosomataceae</taxon>
        <taxon>Dyadobacter</taxon>
    </lineage>
</organism>
<dbReference type="AlphaFoldDB" id="A0A9X1PI56"/>
<dbReference type="Pfam" id="PF00753">
    <property type="entry name" value="Lactamase_B"/>
    <property type="match status" value="1"/>
</dbReference>
<evidence type="ECO:0000313" key="15">
    <source>
        <dbReference type="EMBL" id="MCF0060514.1"/>
    </source>
</evidence>
<comment type="caution">
    <text evidence="15">The sequence shown here is derived from an EMBL/GenBank/DDBJ whole genome shotgun (WGS) entry which is preliminary data.</text>
</comment>
<evidence type="ECO:0000256" key="7">
    <source>
        <dbReference type="ARBA" id="ARBA00022723"/>
    </source>
</evidence>
<dbReference type="CDD" id="cd16302">
    <property type="entry name" value="CcrA-like_MBL-B1"/>
    <property type="match status" value="1"/>
</dbReference>
<keyword evidence="11" id="KW-0862">Zinc</keyword>
<sequence>MRQILFLILSLFLFCCKSAKITDKSFSKEDIIVEQVKPNVYRHITFFQSETFGKVACNGMVVFDKGEAIIFDTPVNDSTSSQLINWVQDSLDCKVIAIIATHFHEDCVGGLKEFQRRGIPSYAENRTIASTKLKNFPTPEKGFDNKLALKAGNKDVVTEYFGEGHTKDNVVGYFPSEKVMFGGCLIKEIGAGKGNLEDANESAWSATVTKLKQTYPDVQVVIPGHGKPGDTALLDYTIKLFEKK</sequence>
<feature type="chain" id="PRO_5040988063" description="beta-lactamase" evidence="13">
    <location>
        <begin position="20"/>
        <end position="244"/>
    </location>
</feature>
<feature type="signal peptide" evidence="13">
    <location>
        <begin position="1"/>
        <end position="19"/>
    </location>
</feature>
<evidence type="ECO:0000256" key="8">
    <source>
        <dbReference type="ARBA" id="ARBA00022729"/>
    </source>
</evidence>
<dbReference type="InterPro" id="IPR001018">
    <property type="entry name" value="Beta-lactamase_class-B_CS"/>
</dbReference>
<dbReference type="EC" id="3.5.2.6" evidence="6"/>
<protein>
    <recommendedName>
        <fullName evidence="6">beta-lactamase</fullName>
        <ecNumber evidence="6">3.5.2.6</ecNumber>
    </recommendedName>
</protein>
<dbReference type="NCBIfam" id="NF033088">
    <property type="entry name" value="bla_subclass_B1"/>
    <property type="match status" value="1"/>
</dbReference>
<dbReference type="InterPro" id="IPR050855">
    <property type="entry name" value="NDM-1-like"/>
</dbReference>
<evidence type="ECO:0000256" key="4">
    <source>
        <dbReference type="ARBA" id="ARBA00005250"/>
    </source>
</evidence>
<dbReference type="PANTHER" id="PTHR42951">
    <property type="entry name" value="METALLO-BETA-LACTAMASE DOMAIN-CONTAINING"/>
    <property type="match status" value="1"/>
</dbReference>
<proteinExistence type="inferred from homology"/>
<dbReference type="EMBL" id="JAJTTC010000001">
    <property type="protein sequence ID" value="MCF0060514.1"/>
    <property type="molecule type" value="Genomic_DNA"/>
</dbReference>
<dbReference type="GO" id="GO:0008800">
    <property type="term" value="F:beta-lactamase activity"/>
    <property type="evidence" value="ECO:0007669"/>
    <property type="project" value="UniProtKB-EC"/>
</dbReference>
<evidence type="ECO:0000313" key="16">
    <source>
        <dbReference type="Proteomes" id="UP001139000"/>
    </source>
</evidence>
<name>A0A9X1PI56_9BACT</name>
<evidence type="ECO:0000256" key="13">
    <source>
        <dbReference type="SAM" id="SignalP"/>
    </source>
</evidence>
<comment type="subunit">
    <text evidence="5">Monomer.</text>
</comment>
<evidence type="ECO:0000256" key="1">
    <source>
        <dbReference type="ARBA" id="ARBA00001526"/>
    </source>
</evidence>
<keyword evidence="12" id="KW-0046">Antibiotic resistance</keyword>
<evidence type="ECO:0000256" key="12">
    <source>
        <dbReference type="ARBA" id="ARBA00023251"/>
    </source>
</evidence>
<keyword evidence="7" id="KW-0479">Metal-binding</keyword>